<dbReference type="GO" id="GO:0050660">
    <property type="term" value="F:flavin adenine dinucleotide binding"/>
    <property type="evidence" value="ECO:0007669"/>
    <property type="project" value="InterPro"/>
</dbReference>
<name>J4GRJ5_9APHY</name>
<sequence>MPFMIVGSAINAMIFHHGAPSDFDQWAEYQKGQKGAEGWTYKEFNRYFLKFEKFHPSKTYGPTDLTSRSFTGPVNVGYFSHTAASTKVFLEACSNAGVSPNPDFNTSRGTLGVNKVCSSRSEFGVGALIDFRVPDPVKRRVTTESSYLTPSALARPNLKVATKARVARIIFDNTSNGSGLRAVGVQYTNAGELYEVRARKEVIVSAGALHTPHVLMLSGIGPADHLASHNIPVLVDLPGVGSHLMDHPVIDFHYKDKSRALLSGISSGNPRFNPTPYNIFIALALLIQYKLTGRGLLTTNPAESAGFVRSSDPKLFPPNDFPIEEDIEDTTSGPGAPDIEFFHTPVAYMEHGIRMFPKGHYFALHAVLLRPTSKGTVRLISSDPSDEPVLDPEYLSTKHDIDVLVRATRLVTRIARTEPFASLIDPSGDTDPLLDHGLHLASDERIVEFIRDRVETLYHPACSARMAPLEDGGVVDPFLRVHGIPNLRVVDASAFPTITSGHTASPVIAMAEKAADMIKDAIKSK</sequence>
<organism evidence="8 9">
    <name type="scientific">Fibroporia radiculosa</name>
    <dbReference type="NCBI Taxonomy" id="599839"/>
    <lineage>
        <taxon>Eukaryota</taxon>
        <taxon>Fungi</taxon>
        <taxon>Dikarya</taxon>
        <taxon>Basidiomycota</taxon>
        <taxon>Agaricomycotina</taxon>
        <taxon>Agaricomycetes</taxon>
        <taxon>Polyporales</taxon>
        <taxon>Fibroporiaceae</taxon>
        <taxon>Fibroporia</taxon>
    </lineage>
</organism>
<feature type="active site" description="Proton donor" evidence="5">
    <location>
        <position position="459"/>
    </location>
</feature>
<evidence type="ECO:0000259" key="7">
    <source>
        <dbReference type="PROSITE" id="PS00624"/>
    </source>
</evidence>
<feature type="domain" description="Glucose-methanol-choline oxidoreductase N-terminal" evidence="7">
    <location>
        <begin position="207"/>
        <end position="221"/>
    </location>
</feature>
<dbReference type="InParanoid" id="J4GRJ5"/>
<dbReference type="Gene3D" id="3.50.50.60">
    <property type="entry name" value="FAD/NAD(P)-binding domain"/>
    <property type="match status" value="1"/>
</dbReference>
<dbReference type="Proteomes" id="UP000006352">
    <property type="component" value="Unassembled WGS sequence"/>
</dbReference>
<gene>
    <name evidence="8" type="ORF">FIBRA_05748</name>
</gene>
<dbReference type="GeneID" id="24098521"/>
<dbReference type="GO" id="GO:0016614">
    <property type="term" value="F:oxidoreductase activity, acting on CH-OH group of donors"/>
    <property type="evidence" value="ECO:0007669"/>
    <property type="project" value="InterPro"/>
</dbReference>
<dbReference type="AlphaFoldDB" id="J4GRJ5"/>
<evidence type="ECO:0000313" key="9">
    <source>
        <dbReference type="Proteomes" id="UP000006352"/>
    </source>
</evidence>
<comment type="similarity">
    <text evidence="2">Belongs to the GMC oxidoreductase family.</text>
</comment>
<dbReference type="PROSITE" id="PS00624">
    <property type="entry name" value="GMC_OXRED_2"/>
    <property type="match status" value="1"/>
</dbReference>
<keyword evidence="9" id="KW-1185">Reference proteome</keyword>
<dbReference type="HOGENOM" id="CLU_002865_7_2_1"/>
<dbReference type="SUPFAM" id="SSF54373">
    <property type="entry name" value="FAD-linked reductases, C-terminal domain"/>
    <property type="match status" value="1"/>
</dbReference>
<dbReference type="PIRSF" id="PIRSF000137">
    <property type="entry name" value="Alcohol_oxidase"/>
    <property type="match status" value="1"/>
</dbReference>
<dbReference type="SUPFAM" id="SSF51905">
    <property type="entry name" value="FAD/NAD(P)-binding domain"/>
    <property type="match status" value="1"/>
</dbReference>
<proteinExistence type="inferred from homology"/>
<keyword evidence="4 6" id="KW-0274">FAD</keyword>
<evidence type="ECO:0000256" key="1">
    <source>
        <dbReference type="ARBA" id="ARBA00001974"/>
    </source>
</evidence>
<reference evidence="8 9" key="1">
    <citation type="journal article" date="2012" name="Appl. Environ. Microbiol.">
        <title>Short-read sequencing for genomic analysis of the brown rot fungus Fibroporia radiculosa.</title>
        <authorList>
            <person name="Tang J.D."/>
            <person name="Perkins A.D."/>
            <person name="Sonstegard T.S."/>
            <person name="Schroeder S.G."/>
            <person name="Burgess S.C."/>
            <person name="Diehl S.V."/>
        </authorList>
    </citation>
    <scope>NUCLEOTIDE SEQUENCE [LARGE SCALE GENOMIC DNA]</scope>
    <source>
        <strain evidence="8 9">TFFH 294</strain>
    </source>
</reference>
<dbReference type="InterPro" id="IPR012132">
    <property type="entry name" value="GMC_OxRdtase"/>
</dbReference>
<dbReference type="InterPro" id="IPR007867">
    <property type="entry name" value="GMC_OxRtase_C"/>
</dbReference>
<dbReference type="STRING" id="599839.J4GRJ5"/>
<dbReference type="InterPro" id="IPR000172">
    <property type="entry name" value="GMC_OxRdtase_N"/>
</dbReference>
<dbReference type="Gene3D" id="3.30.560.10">
    <property type="entry name" value="Glucose Oxidase, domain 3"/>
    <property type="match status" value="1"/>
</dbReference>
<comment type="cofactor">
    <cofactor evidence="1 6">
        <name>FAD</name>
        <dbReference type="ChEBI" id="CHEBI:57692"/>
    </cofactor>
</comment>
<protein>
    <recommendedName>
        <fullName evidence="7">Glucose-methanol-choline oxidoreductase N-terminal domain-containing protein</fullName>
    </recommendedName>
</protein>
<evidence type="ECO:0000256" key="3">
    <source>
        <dbReference type="ARBA" id="ARBA00022630"/>
    </source>
</evidence>
<keyword evidence="3" id="KW-0285">Flavoprotein</keyword>
<dbReference type="EMBL" id="HE797120">
    <property type="protein sequence ID" value="CCM03610.1"/>
    <property type="molecule type" value="Genomic_DNA"/>
</dbReference>
<accession>J4GRJ5</accession>
<dbReference type="PANTHER" id="PTHR11552">
    <property type="entry name" value="GLUCOSE-METHANOL-CHOLINE GMC OXIDOREDUCTASE"/>
    <property type="match status" value="1"/>
</dbReference>
<dbReference type="InterPro" id="IPR036188">
    <property type="entry name" value="FAD/NAD-bd_sf"/>
</dbReference>
<dbReference type="RefSeq" id="XP_012182893.1">
    <property type="nucleotide sequence ID" value="XM_012327503.1"/>
</dbReference>
<dbReference type="Pfam" id="PF00732">
    <property type="entry name" value="GMC_oxred_N"/>
    <property type="match status" value="1"/>
</dbReference>
<evidence type="ECO:0000256" key="2">
    <source>
        <dbReference type="ARBA" id="ARBA00010790"/>
    </source>
</evidence>
<evidence type="ECO:0000256" key="4">
    <source>
        <dbReference type="ARBA" id="ARBA00022827"/>
    </source>
</evidence>
<dbReference type="Pfam" id="PF05199">
    <property type="entry name" value="GMC_oxred_C"/>
    <property type="match status" value="1"/>
</dbReference>
<dbReference type="PANTHER" id="PTHR11552:SF147">
    <property type="entry name" value="CHOLINE DEHYDROGENASE, MITOCHONDRIAL"/>
    <property type="match status" value="1"/>
</dbReference>
<feature type="binding site" evidence="6">
    <location>
        <position position="166"/>
    </location>
    <ligand>
        <name>FAD</name>
        <dbReference type="ChEBI" id="CHEBI:57692"/>
    </ligand>
</feature>
<feature type="active site" description="Proton acceptor" evidence="5">
    <location>
        <position position="502"/>
    </location>
</feature>
<evidence type="ECO:0000256" key="5">
    <source>
        <dbReference type="PIRSR" id="PIRSR000137-1"/>
    </source>
</evidence>
<evidence type="ECO:0000313" key="8">
    <source>
        <dbReference type="EMBL" id="CCM03610.1"/>
    </source>
</evidence>
<dbReference type="OrthoDB" id="269227at2759"/>
<evidence type="ECO:0000256" key="6">
    <source>
        <dbReference type="PIRSR" id="PIRSR000137-2"/>
    </source>
</evidence>